<proteinExistence type="predicted"/>
<dbReference type="EMBL" id="BNED01000005">
    <property type="protein sequence ID" value="GHI76196.1"/>
    <property type="molecule type" value="Genomic_DNA"/>
</dbReference>
<accession>A0ABQ3T726</accession>
<feature type="compositionally biased region" description="Polar residues" evidence="1">
    <location>
        <begin position="1"/>
        <end position="23"/>
    </location>
</feature>
<organism evidence="2 3">
    <name type="scientific">Streptomyces spororaveus</name>
    <dbReference type="NCBI Taxonomy" id="284039"/>
    <lineage>
        <taxon>Bacteria</taxon>
        <taxon>Bacillati</taxon>
        <taxon>Actinomycetota</taxon>
        <taxon>Actinomycetes</taxon>
        <taxon>Kitasatosporales</taxon>
        <taxon>Streptomycetaceae</taxon>
        <taxon>Streptomyces</taxon>
    </lineage>
</organism>
<feature type="region of interest" description="Disordered" evidence="1">
    <location>
        <begin position="1"/>
        <end position="98"/>
    </location>
</feature>
<reference evidence="3" key="1">
    <citation type="submission" date="2023-07" db="EMBL/GenBank/DDBJ databases">
        <title>Whole genome shotgun sequence of Streptomyces spororaveus NBRC 15456.</title>
        <authorList>
            <person name="Komaki H."/>
            <person name="Tamura T."/>
        </authorList>
    </citation>
    <scope>NUCLEOTIDE SEQUENCE [LARGE SCALE GENOMIC DNA]</scope>
    <source>
        <strain evidence="3">NBRC 15456</strain>
    </source>
</reference>
<keyword evidence="3" id="KW-1185">Reference proteome</keyword>
<dbReference type="RefSeq" id="WP_237403747.1">
    <property type="nucleotide sequence ID" value="NZ_BAAATO010000031.1"/>
</dbReference>
<evidence type="ECO:0000313" key="2">
    <source>
        <dbReference type="EMBL" id="GHI76196.1"/>
    </source>
</evidence>
<sequence length="208" mass="22435">MANPPNSATTDPDQPEDNSTSRRASWDGSVASVKPAPEGAGADLHQGAQVLLASTGGGSKPEQEEKPSERRSRRDRADRARQRPRQPREKKRLHQPNTRFNEEEFSLIKSAAASCHLSVAGFLARAALAAARDLDRTSAEIADEREVITALFESRRRLGWAGSNLNQVSKALNSGADVPQLDATLSAVQRAAETVHEAAAQLIAQRTP</sequence>
<dbReference type="Proteomes" id="UP000608522">
    <property type="component" value="Unassembled WGS sequence"/>
</dbReference>
<protein>
    <recommendedName>
        <fullName evidence="4">Mobilization protein MobC</fullName>
    </recommendedName>
</protein>
<name>A0ABQ3T726_9ACTN</name>
<evidence type="ECO:0000256" key="1">
    <source>
        <dbReference type="SAM" id="MobiDB-lite"/>
    </source>
</evidence>
<gene>
    <name evidence="2" type="ORF">Sspor_17570</name>
</gene>
<feature type="compositionally biased region" description="Basic and acidic residues" evidence="1">
    <location>
        <begin position="61"/>
        <end position="81"/>
    </location>
</feature>
<evidence type="ECO:0008006" key="4">
    <source>
        <dbReference type="Google" id="ProtNLM"/>
    </source>
</evidence>
<comment type="caution">
    <text evidence="2">The sequence shown here is derived from an EMBL/GenBank/DDBJ whole genome shotgun (WGS) entry which is preliminary data.</text>
</comment>
<evidence type="ECO:0000313" key="3">
    <source>
        <dbReference type="Proteomes" id="UP000608522"/>
    </source>
</evidence>
<feature type="compositionally biased region" description="Basic residues" evidence="1">
    <location>
        <begin position="82"/>
        <end position="94"/>
    </location>
</feature>
<dbReference type="Pfam" id="PF21983">
    <property type="entry name" value="NikA-like"/>
    <property type="match status" value="1"/>
</dbReference>
<dbReference type="InterPro" id="IPR053842">
    <property type="entry name" value="NikA-like"/>
</dbReference>